<evidence type="ECO:0000259" key="1">
    <source>
        <dbReference type="SMART" id="SM00460"/>
    </source>
</evidence>
<name>A0A4Q9KAY9_9ACTN</name>
<dbReference type="Gene3D" id="3.10.620.30">
    <property type="match status" value="1"/>
</dbReference>
<dbReference type="InterPro" id="IPR002931">
    <property type="entry name" value="Transglutaminase-like"/>
</dbReference>
<feature type="domain" description="Transglutaminase-like" evidence="1">
    <location>
        <begin position="149"/>
        <end position="209"/>
    </location>
</feature>
<dbReference type="Proteomes" id="UP000292373">
    <property type="component" value="Unassembled WGS sequence"/>
</dbReference>
<reference evidence="2 3" key="1">
    <citation type="submission" date="2019-01" db="EMBL/GenBank/DDBJ databases">
        <title>Lactibacter flavus gen. nov., sp. nov., a novel bacterium of the family Propionibacteriaceae isolated from raw milk and dairy products.</title>
        <authorList>
            <person name="Huptas C."/>
            <person name="Wenning M."/>
            <person name="Breitenwieser F."/>
            <person name="Doll E."/>
            <person name="Von Neubeck M."/>
            <person name="Busse H.-J."/>
            <person name="Scherer S."/>
        </authorList>
    </citation>
    <scope>NUCLEOTIDE SEQUENCE [LARGE SCALE GENOMIC DNA]</scope>
    <source>
        <strain evidence="2 3">KCTC 33808</strain>
    </source>
</reference>
<protein>
    <submittedName>
        <fullName evidence="2">Transglutaminase</fullName>
    </submittedName>
</protein>
<keyword evidence="3" id="KW-1185">Reference proteome</keyword>
<proteinExistence type="predicted"/>
<dbReference type="SUPFAM" id="SSF54001">
    <property type="entry name" value="Cysteine proteinases"/>
    <property type="match status" value="1"/>
</dbReference>
<dbReference type="AlphaFoldDB" id="A0A4Q9KAY9"/>
<sequence length="265" mass="27978">MQRRVTAHLEATTNGPTSVVLSVAVATTYADVAETLTVTLDGQPLAWTELVEGTTRLHRIDGIASGRLVVDYEATVEGTGEVVVATDLDPITYTRPSRYADSDTLAPTAMAAFGGLSGKDLLDAVSSWVGQQLEYVSGSSRPTDGATNTYLMRQGVCRDYAHLVIALLRARGVPARLVSVYAPGLDPMDFHAVTEALVDGQWCAVDATALAPRSTLLRIATGRDASDTSFLTTLSGGLVLDSIEVTAVVDPELPGDDIDQRVSLA</sequence>
<dbReference type="EMBL" id="SDMQ01000021">
    <property type="protein sequence ID" value="TBT82550.1"/>
    <property type="molecule type" value="Genomic_DNA"/>
</dbReference>
<dbReference type="InterPro" id="IPR038765">
    <property type="entry name" value="Papain-like_cys_pep_sf"/>
</dbReference>
<dbReference type="OrthoDB" id="5438043at2"/>
<dbReference type="Pfam" id="PF01841">
    <property type="entry name" value="Transglut_core"/>
    <property type="match status" value="1"/>
</dbReference>
<dbReference type="PANTHER" id="PTHR33490:SF12">
    <property type="entry name" value="BLL5557 PROTEIN"/>
    <property type="match status" value="1"/>
</dbReference>
<dbReference type="PANTHER" id="PTHR33490">
    <property type="entry name" value="BLR5614 PROTEIN-RELATED"/>
    <property type="match status" value="1"/>
</dbReference>
<evidence type="ECO:0000313" key="3">
    <source>
        <dbReference type="Proteomes" id="UP000292373"/>
    </source>
</evidence>
<gene>
    <name evidence="2" type="ORF">ET989_14065</name>
</gene>
<organism evidence="2 3">
    <name type="scientific">Propioniciclava sinopodophylli</name>
    <dbReference type="NCBI Taxonomy" id="1837344"/>
    <lineage>
        <taxon>Bacteria</taxon>
        <taxon>Bacillati</taxon>
        <taxon>Actinomycetota</taxon>
        <taxon>Actinomycetes</taxon>
        <taxon>Propionibacteriales</taxon>
        <taxon>Propionibacteriaceae</taxon>
        <taxon>Propioniciclava</taxon>
    </lineage>
</organism>
<evidence type="ECO:0000313" key="2">
    <source>
        <dbReference type="EMBL" id="TBT82550.1"/>
    </source>
</evidence>
<accession>A0A4Q9KAY9</accession>
<comment type="caution">
    <text evidence="2">The sequence shown here is derived from an EMBL/GenBank/DDBJ whole genome shotgun (WGS) entry which is preliminary data.</text>
</comment>
<dbReference type="RefSeq" id="WP_131170072.1">
    <property type="nucleotide sequence ID" value="NZ_SDMQ01000021.1"/>
</dbReference>
<dbReference type="SMART" id="SM00460">
    <property type="entry name" value="TGc"/>
    <property type="match status" value="1"/>
</dbReference>
<dbReference type="Gene3D" id="2.60.40.2250">
    <property type="match status" value="1"/>
</dbReference>